<dbReference type="SUPFAM" id="SSF55347">
    <property type="entry name" value="Glyceraldehyde-3-phosphate dehydrogenase-like, C-terminal domain"/>
    <property type="match status" value="1"/>
</dbReference>
<dbReference type="Pfam" id="PF22725">
    <property type="entry name" value="GFO_IDH_MocA_C3"/>
    <property type="match status" value="1"/>
</dbReference>
<dbReference type="Proteomes" id="UP000250080">
    <property type="component" value="Chromosome I"/>
</dbReference>
<feature type="domain" description="Gfo/Idh/MocA-like oxidoreductase N-terminal" evidence="2">
    <location>
        <begin position="5"/>
        <end position="132"/>
    </location>
</feature>
<dbReference type="InterPro" id="IPR055170">
    <property type="entry name" value="GFO_IDH_MocA-like_dom"/>
</dbReference>
<dbReference type="Gene3D" id="3.30.360.10">
    <property type="entry name" value="Dihydrodipicolinate Reductase, domain 2"/>
    <property type="match status" value="1"/>
</dbReference>
<protein>
    <submittedName>
        <fullName evidence="4">Oxidoreductase, NAD-binding domain protein</fullName>
    </submittedName>
</protein>
<proteinExistence type="predicted"/>
<feature type="domain" description="GFO/IDH/MocA-like oxidoreductase" evidence="3">
    <location>
        <begin position="142"/>
        <end position="286"/>
    </location>
</feature>
<dbReference type="GO" id="GO:0000166">
    <property type="term" value="F:nucleotide binding"/>
    <property type="evidence" value="ECO:0007669"/>
    <property type="project" value="InterPro"/>
</dbReference>
<dbReference type="EMBL" id="LT618793">
    <property type="protein sequence ID" value="SCQ81362.1"/>
    <property type="molecule type" value="Genomic_DNA"/>
</dbReference>
<dbReference type="InterPro" id="IPR036291">
    <property type="entry name" value="NAD(P)-bd_dom_sf"/>
</dbReference>
<gene>
    <name evidence="4" type="ORF">PFR_JS23_1915</name>
</gene>
<dbReference type="Pfam" id="PF01408">
    <property type="entry name" value="GFO_IDH_MocA"/>
    <property type="match status" value="1"/>
</dbReference>
<evidence type="ECO:0000256" key="1">
    <source>
        <dbReference type="ARBA" id="ARBA00023002"/>
    </source>
</evidence>
<dbReference type="PANTHER" id="PTHR43818:SF11">
    <property type="entry name" value="BCDNA.GH03377"/>
    <property type="match status" value="1"/>
</dbReference>
<evidence type="ECO:0000313" key="5">
    <source>
        <dbReference type="Proteomes" id="UP000250080"/>
    </source>
</evidence>
<dbReference type="GO" id="GO:0016491">
    <property type="term" value="F:oxidoreductase activity"/>
    <property type="evidence" value="ECO:0007669"/>
    <property type="project" value="UniProtKB-KW"/>
</dbReference>
<evidence type="ECO:0000313" key="4">
    <source>
        <dbReference type="EMBL" id="SCQ81362.1"/>
    </source>
</evidence>
<evidence type="ECO:0000259" key="2">
    <source>
        <dbReference type="Pfam" id="PF01408"/>
    </source>
</evidence>
<reference evidence="4 5" key="1">
    <citation type="submission" date="2016-09" db="EMBL/GenBank/DDBJ databases">
        <authorList>
            <person name="Laine KS P."/>
        </authorList>
    </citation>
    <scope>NUCLEOTIDE SEQUENCE [LARGE SCALE GENOMIC DNA]</scope>
    <source>
        <strain evidence="4">PFRJS-23</strain>
    </source>
</reference>
<dbReference type="InterPro" id="IPR000683">
    <property type="entry name" value="Gfo/Idh/MocA-like_OxRdtase_N"/>
</dbReference>
<dbReference type="AlphaFoldDB" id="A0A509MFP2"/>
<dbReference type="SUPFAM" id="SSF51735">
    <property type="entry name" value="NAD(P)-binding Rossmann-fold domains"/>
    <property type="match status" value="1"/>
</dbReference>
<dbReference type="Gene3D" id="3.40.50.720">
    <property type="entry name" value="NAD(P)-binding Rossmann-like Domain"/>
    <property type="match status" value="1"/>
</dbReference>
<evidence type="ECO:0000259" key="3">
    <source>
        <dbReference type="Pfam" id="PF22725"/>
    </source>
</evidence>
<organism evidence="4 5">
    <name type="scientific">Propionibacterium freudenreichii</name>
    <dbReference type="NCBI Taxonomy" id="1744"/>
    <lineage>
        <taxon>Bacteria</taxon>
        <taxon>Bacillati</taxon>
        <taxon>Actinomycetota</taxon>
        <taxon>Actinomycetes</taxon>
        <taxon>Propionibacteriales</taxon>
        <taxon>Propionibacteriaceae</taxon>
        <taxon>Propionibacterium</taxon>
    </lineage>
</organism>
<name>A0A509MFP2_9ACTN</name>
<accession>A0A509MFP2</accession>
<keyword evidence="1" id="KW-0560">Oxidoreductase</keyword>
<dbReference type="InterPro" id="IPR050463">
    <property type="entry name" value="Gfo/Idh/MocA_oxidrdct_glycsds"/>
</dbReference>
<dbReference type="RefSeq" id="WP_036943116.1">
    <property type="nucleotide sequence ID" value="NZ_CCYY01000016.1"/>
</dbReference>
<sequence>MSTTVRIALIGAGYAGQSHAFGYRNAQLDDSLNGVELILDTVVDPNQQLADYVKGKYCFRQTGSDISQVVARDDIDIVSLALPNRMYIDVVPPIMRSGKHVFCEKPLGLDAAEAQQMVSAAAEAGVVNAVGFSFRRIPALAALHEYVKAGRLGDIEWFNAHYFADYAADPRQPRTWRYVMEESGGGAIADIGAHALDTVRYVVGDLAEVVSTSLTTLITERPLPAGGIGHSQKASETERGAVTNDDNALVSLKAESGAIGTVTLSRIATGVPNDLAIEVHGTKGWARFSSARMDELTLFEQGVSEAGSDGARTIVAGPAFPYFASTAAMPGRGVGTGYDEAFMAEIQEFVGAVLGHGEVSNPFATAIPTMKAIAAAQQSARSGRPVKID</sequence>
<dbReference type="PANTHER" id="PTHR43818">
    <property type="entry name" value="BCDNA.GH03377"/>
    <property type="match status" value="1"/>
</dbReference>